<sequence length="116" mass="12973">MALTNVRYPVYEPTSDCVLFVKGYAVCSLDSNNVMDLVAGNIYTQQETVCSGDGYRGEARFSAITALAPDGKGSVYIAEAERMRKVDLLSGQNDEHFRRPAIHFEIRQKSQTEIIY</sequence>
<gene>
    <name evidence="1" type="ORF">VOLCADRAFT_102898</name>
</gene>
<dbReference type="RefSeq" id="XP_002946299.1">
    <property type="nucleotide sequence ID" value="XM_002946253.1"/>
</dbReference>
<dbReference type="Gene3D" id="2.120.10.30">
    <property type="entry name" value="TolB, C-terminal domain"/>
    <property type="match status" value="1"/>
</dbReference>
<protein>
    <submittedName>
        <fullName evidence="1">Uncharacterized protein</fullName>
    </submittedName>
</protein>
<keyword evidence="2" id="KW-1185">Reference proteome</keyword>
<dbReference type="InParanoid" id="D8TIS2"/>
<evidence type="ECO:0000313" key="2">
    <source>
        <dbReference type="Proteomes" id="UP000001058"/>
    </source>
</evidence>
<organism evidence="2">
    <name type="scientific">Volvox carteri f. nagariensis</name>
    <dbReference type="NCBI Taxonomy" id="3068"/>
    <lineage>
        <taxon>Eukaryota</taxon>
        <taxon>Viridiplantae</taxon>
        <taxon>Chlorophyta</taxon>
        <taxon>core chlorophytes</taxon>
        <taxon>Chlorophyceae</taxon>
        <taxon>CS clade</taxon>
        <taxon>Chlamydomonadales</taxon>
        <taxon>Volvocaceae</taxon>
        <taxon>Volvox</taxon>
    </lineage>
</organism>
<dbReference type="OrthoDB" id="550906at2759"/>
<dbReference type="InterPro" id="IPR011042">
    <property type="entry name" value="6-blade_b-propeller_TolB-like"/>
</dbReference>
<dbReference type="GeneID" id="9625557"/>
<name>D8TIS2_VOLCA</name>
<dbReference type="AlphaFoldDB" id="D8TIS2"/>
<dbReference type="KEGG" id="vcn:VOLCADRAFT_102898"/>
<dbReference type="EMBL" id="GL378323">
    <property type="protein sequence ID" value="EFJ53294.1"/>
    <property type="molecule type" value="Genomic_DNA"/>
</dbReference>
<reference evidence="1 2" key="1">
    <citation type="journal article" date="2010" name="Science">
        <title>Genomic analysis of organismal complexity in the multicellular green alga Volvox carteri.</title>
        <authorList>
            <person name="Prochnik S.E."/>
            <person name="Umen J."/>
            <person name="Nedelcu A.M."/>
            <person name="Hallmann A."/>
            <person name="Miller S.M."/>
            <person name="Nishii I."/>
            <person name="Ferris P."/>
            <person name="Kuo A."/>
            <person name="Mitros T."/>
            <person name="Fritz-Laylin L.K."/>
            <person name="Hellsten U."/>
            <person name="Chapman J."/>
            <person name="Simakov O."/>
            <person name="Rensing S.A."/>
            <person name="Terry A."/>
            <person name="Pangilinan J."/>
            <person name="Kapitonov V."/>
            <person name="Jurka J."/>
            <person name="Salamov A."/>
            <person name="Shapiro H."/>
            <person name="Schmutz J."/>
            <person name="Grimwood J."/>
            <person name="Lindquist E."/>
            <person name="Lucas S."/>
            <person name="Grigoriev I.V."/>
            <person name="Schmitt R."/>
            <person name="Kirk D."/>
            <person name="Rokhsar D.S."/>
        </authorList>
    </citation>
    <scope>NUCLEOTIDE SEQUENCE [LARGE SCALE GENOMIC DNA]</scope>
    <source>
        <strain evidence="2">f. Nagariensis / Eve</strain>
    </source>
</reference>
<dbReference type="Proteomes" id="UP000001058">
    <property type="component" value="Unassembled WGS sequence"/>
</dbReference>
<proteinExistence type="predicted"/>
<evidence type="ECO:0000313" key="1">
    <source>
        <dbReference type="EMBL" id="EFJ53294.1"/>
    </source>
</evidence>
<accession>D8TIS2</accession>